<dbReference type="AlphaFoldDB" id="A0A4W6CVI5"/>
<dbReference type="InterPro" id="IPR053033">
    <property type="entry name" value="Androglobin-like"/>
</dbReference>
<dbReference type="PANTHER" id="PTHR46298">
    <property type="entry name" value="ANDROGLOBIN"/>
    <property type="match status" value="1"/>
</dbReference>
<protein>
    <recommendedName>
        <fullName evidence="4">Androglobin</fullName>
    </recommendedName>
</protein>
<reference evidence="2" key="3">
    <citation type="submission" date="2025-09" db="UniProtKB">
        <authorList>
            <consortium name="Ensembl"/>
        </authorList>
    </citation>
    <scope>IDENTIFICATION</scope>
</reference>
<dbReference type="InterPro" id="IPR038765">
    <property type="entry name" value="Papain-like_cys_pep_sf"/>
</dbReference>
<dbReference type="PANTHER" id="PTHR46298:SF1">
    <property type="entry name" value="ANDROGLOBIN"/>
    <property type="match status" value="1"/>
</dbReference>
<dbReference type="STRING" id="8187.ENSLCAP00010016640"/>
<dbReference type="GeneTree" id="ENSGT00390000014904"/>
<evidence type="ECO:0008006" key="4">
    <source>
        <dbReference type="Google" id="ProtNLM"/>
    </source>
</evidence>
<accession>A0A4W6CVI5</accession>
<dbReference type="Ensembl" id="ENSLCAT00010016999.1">
    <property type="protein sequence ID" value="ENSLCAP00010016640.1"/>
    <property type="gene ID" value="ENSLCAG00010007911.1"/>
</dbReference>
<dbReference type="Proteomes" id="UP000314980">
    <property type="component" value="Unassembled WGS sequence"/>
</dbReference>
<dbReference type="SUPFAM" id="SSF54001">
    <property type="entry name" value="Cysteine proteinases"/>
    <property type="match status" value="1"/>
</dbReference>
<proteinExistence type="predicted"/>
<evidence type="ECO:0000313" key="3">
    <source>
        <dbReference type="Proteomes" id="UP000314980"/>
    </source>
</evidence>
<organism evidence="2 3">
    <name type="scientific">Lates calcarifer</name>
    <name type="common">Barramundi</name>
    <name type="synonym">Holocentrus calcarifer</name>
    <dbReference type="NCBI Taxonomy" id="8187"/>
    <lineage>
        <taxon>Eukaryota</taxon>
        <taxon>Metazoa</taxon>
        <taxon>Chordata</taxon>
        <taxon>Craniata</taxon>
        <taxon>Vertebrata</taxon>
        <taxon>Euteleostomi</taxon>
        <taxon>Actinopterygii</taxon>
        <taxon>Neopterygii</taxon>
        <taxon>Teleostei</taxon>
        <taxon>Neoteleostei</taxon>
        <taxon>Acanthomorphata</taxon>
        <taxon>Carangaria</taxon>
        <taxon>Carangaria incertae sedis</taxon>
        <taxon>Centropomidae</taxon>
        <taxon>Lates</taxon>
    </lineage>
</organism>
<keyword evidence="3" id="KW-1185">Reference proteome</keyword>
<sequence length="199" mass="23217">MSKTQPKKKESSSSKVSLSDRQTDRFPIWPEWNDAEVNKEKWDSSKGAEDGKTSKSPNAPFYEDPEGKISLPLSLKVHSWKRPGPIVVQNQQTFDLISPNDHLICSELMRWIISEIYIVWTLCNSKSTGQDGWKPWEHIYSLCKVVKNHVPLYNNYGKYLVRLYWMISGQWTLHHCVISERELLPAQQFGSAREWKRHS</sequence>
<name>A0A4W6CVI5_LATCA</name>
<reference evidence="2" key="2">
    <citation type="submission" date="2025-08" db="UniProtKB">
        <authorList>
            <consortium name="Ensembl"/>
        </authorList>
    </citation>
    <scope>IDENTIFICATION</scope>
</reference>
<dbReference type="InParanoid" id="A0A4W6CVI5"/>
<feature type="region of interest" description="Disordered" evidence="1">
    <location>
        <begin position="1"/>
        <end position="65"/>
    </location>
</feature>
<evidence type="ECO:0000256" key="1">
    <source>
        <dbReference type="SAM" id="MobiDB-lite"/>
    </source>
</evidence>
<reference evidence="3" key="1">
    <citation type="submission" date="2015-09" db="EMBL/GenBank/DDBJ databases">
        <authorList>
            <person name="Sai Rama Sridatta P."/>
        </authorList>
    </citation>
    <scope>NUCLEOTIDE SEQUENCE [LARGE SCALE GENOMIC DNA]</scope>
</reference>
<evidence type="ECO:0000313" key="2">
    <source>
        <dbReference type="Ensembl" id="ENSLCAP00010016640.1"/>
    </source>
</evidence>
<feature type="compositionally biased region" description="Basic and acidic residues" evidence="1">
    <location>
        <begin position="36"/>
        <end position="53"/>
    </location>
</feature>